<organism evidence="11 12">
    <name type="scientific">Pseudodonghicola xiamenensis</name>
    <dbReference type="NCBI Taxonomy" id="337702"/>
    <lineage>
        <taxon>Bacteria</taxon>
        <taxon>Pseudomonadati</taxon>
        <taxon>Pseudomonadota</taxon>
        <taxon>Alphaproteobacteria</taxon>
        <taxon>Rhodobacterales</taxon>
        <taxon>Paracoccaceae</taxon>
        <taxon>Pseudodonghicola</taxon>
    </lineage>
</organism>
<comment type="function">
    <text evidence="6">The pyruvate dehydrogenase complex catalyzes the overall conversion of pyruvate to acetyl-CoA and CO(2). It contains multiple copies of three enzymatic components: pyruvate dehydrogenase (E1), dihydrolipoamide acetyltransferase (E2) and lipoamide dehydrogenase (E3).</text>
</comment>
<reference evidence="11" key="1">
    <citation type="journal article" date="2014" name="Int. J. Syst. Evol. Microbiol.">
        <title>Complete genome sequence of Corynebacterium casei LMG S-19264T (=DSM 44701T), isolated from a smear-ripened cheese.</title>
        <authorList>
            <consortium name="US DOE Joint Genome Institute (JGI-PGF)"/>
            <person name="Walter F."/>
            <person name="Albersmeier A."/>
            <person name="Kalinowski J."/>
            <person name="Ruckert C."/>
        </authorList>
    </citation>
    <scope>NUCLEOTIDE SEQUENCE</scope>
    <source>
        <strain evidence="11">CGMCC 1.7081</strain>
    </source>
</reference>
<dbReference type="InterPro" id="IPR023213">
    <property type="entry name" value="CAT-like_dom_sf"/>
</dbReference>
<dbReference type="PROSITE" id="PS50968">
    <property type="entry name" value="BIOTINYL_LIPOYL"/>
    <property type="match status" value="1"/>
</dbReference>
<dbReference type="InterPro" id="IPR011053">
    <property type="entry name" value="Single_hybrid_motif"/>
</dbReference>
<dbReference type="InterPro" id="IPR006257">
    <property type="entry name" value="LAT1"/>
</dbReference>
<dbReference type="RefSeq" id="WP_028093058.1">
    <property type="nucleotide sequence ID" value="NZ_BNAP01000004.1"/>
</dbReference>
<dbReference type="InterPro" id="IPR036625">
    <property type="entry name" value="E3-bd_dom_sf"/>
</dbReference>
<feature type="domain" description="Lipoyl-binding" evidence="9">
    <location>
        <begin position="2"/>
        <end position="78"/>
    </location>
</feature>
<dbReference type="PROSITE" id="PS00189">
    <property type="entry name" value="LIPOYL"/>
    <property type="match status" value="1"/>
</dbReference>
<dbReference type="Pfam" id="PF00364">
    <property type="entry name" value="Biotin_lipoyl"/>
    <property type="match status" value="1"/>
</dbReference>
<evidence type="ECO:0000256" key="5">
    <source>
        <dbReference type="ARBA" id="ARBA00023315"/>
    </source>
</evidence>
<dbReference type="Gene3D" id="4.10.320.10">
    <property type="entry name" value="E3-binding domain"/>
    <property type="match status" value="1"/>
</dbReference>
<feature type="domain" description="Peripheral subunit-binding (PSBD)" evidence="10">
    <location>
        <begin position="130"/>
        <end position="167"/>
    </location>
</feature>
<dbReference type="EC" id="2.3.1.12" evidence="8"/>
<keyword evidence="3 8" id="KW-0808">Transferase</keyword>
<dbReference type="Gene3D" id="3.30.559.10">
    <property type="entry name" value="Chloramphenicol acetyltransferase-like domain"/>
    <property type="match status" value="1"/>
</dbReference>
<keyword evidence="5 8" id="KW-0012">Acyltransferase</keyword>
<dbReference type="PANTHER" id="PTHR23151:SF90">
    <property type="entry name" value="DIHYDROLIPOYLLYSINE-RESIDUE ACETYLTRANSFERASE COMPONENT OF PYRUVATE DEHYDROGENASE COMPLEX, MITOCHONDRIAL-RELATED"/>
    <property type="match status" value="1"/>
</dbReference>
<evidence type="ECO:0000259" key="9">
    <source>
        <dbReference type="PROSITE" id="PS50968"/>
    </source>
</evidence>
<dbReference type="AlphaFoldDB" id="A0A8J3H7D5"/>
<sequence length="436" mass="45119">MPTEILMPALSPTMEEGTLAKWLVKEGDTVQSGDLLAEIETDKATMEFEAVDEGIVGKLLVAEGTEGVKVNAPIAVLLEEGESADDIAAPSATAAAPASAAPAEKTTAAEAPAPVAAPAAPVAADGGRIFASPLARRIAADKGLDLSAIKGSGPHGRIVKADVEGASAAPKPAAAPAAAAAPVSATTAPTMSMGPATDTVLKMYEGREFEEVKLDGMRKTIAARLTEAKQSIPHFYLRRDIKIDALLKFRGELNKQLAPRGVKLSVNDFIIKACALALQAVPTANAVWAGDRILQLKPSDVAVAVAIDGGLFTPVLKDAEMKSLSALSAEMKDLATRARDRKLAPHEYQGGSFAISNLGMFGIDNFDAVINPPHGAILAVGAGVKKPVVDANDQITVATVMSITLSVDHRVIDGALGAQLLQAIVENLENPMLMLA</sequence>
<keyword evidence="11" id="KW-0670">Pyruvate</keyword>
<comment type="catalytic activity">
    <reaction evidence="7 8">
        <text>N(6)-[(R)-dihydrolipoyl]-L-lysyl-[protein] + acetyl-CoA = N(6)-[(R)-S(8)-acetyldihydrolipoyl]-L-lysyl-[protein] + CoA</text>
        <dbReference type="Rhea" id="RHEA:17017"/>
        <dbReference type="Rhea" id="RHEA-COMP:10475"/>
        <dbReference type="Rhea" id="RHEA-COMP:10478"/>
        <dbReference type="ChEBI" id="CHEBI:57287"/>
        <dbReference type="ChEBI" id="CHEBI:57288"/>
        <dbReference type="ChEBI" id="CHEBI:83100"/>
        <dbReference type="ChEBI" id="CHEBI:83111"/>
        <dbReference type="EC" id="2.3.1.12"/>
    </reaction>
</comment>
<comment type="subunit">
    <text evidence="2">Forms a 24-polypeptide structural core with octahedral symmetry.</text>
</comment>
<dbReference type="InterPro" id="IPR000089">
    <property type="entry name" value="Biotin_lipoyl"/>
</dbReference>
<protein>
    <recommendedName>
        <fullName evidence="8">Acetyltransferase component of pyruvate dehydrogenase complex</fullName>
        <ecNumber evidence="8">2.3.1.12</ecNumber>
    </recommendedName>
</protein>
<comment type="caution">
    <text evidence="11">The sequence shown here is derived from an EMBL/GenBank/DDBJ whole genome shotgun (WGS) entry which is preliminary data.</text>
</comment>
<dbReference type="InterPro" id="IPR004167">
    <property type="entry name" value="PSBD"/>
</dbReference>
<evidence type="ECO:0000256" key="4">
    <source>
        <dbReference type="ARBA" id="ARBA00022823"/>
    </source>
</evidence>
<evidence type="ECO:0000256" key="3">
    <source>
        <dbReference type="ARBA" id="ARBA00022679"/>
    </source>
</evidence>
<dbReference type="NCBIfam" id="TIGR01349">
    <property type="entry name" value="PDHac_trf_mito"/>
    <property type="match status" value="1"/>
</dbReference>
<comment type="similarity">
    <text evidence="1 8">Belongs to the 2-oxoacid dehydrogenase family.</text>
</comment>
<evidence type="ECO:0000256" key="2">
    <source>
        <dbReference type="ARBA" id="ARBA00011484"/>
    </source>
</evidence>
<dbReference type="SUPFAM" id="SSF51230">
    <property type="entry name" value="Single hybrid motif"/>
    <property type="match status" value="1"/>
</dbReference>
<name>A0A8J3H7D5_9RHOB</name>
<comment type="cofactor">
    <cofactor evidence="8">
        <name>(R)-lipoate</name>
        <dbReference type="ChEBI" id="CHEBI:83088"/>
    </cofactor>
    <text evidence="8">Binds 1 lipoyl cofactor covalently.</text>
</comment>
<dbReference type="EMBL" id="BNAP01000004">
    <property type="protein sequence ID" value="GHG87372.1"/>
    <property type="molecule type" value="Genomic_DNA"/>
</dbReference>
<dbReference type="PROSITE" id="PS51826">
    <property type="entry name" value="PSBD"/>
    <property type="match status" value="1"/>
</dbReference>
<evidence type="ECO:0000256" key="7">
    <source>
        <dbReference type="ARBA" id="ARBA00048370"/>
    </source>
</evidence>
<evidence type="ECO:0000256" key="1">
    <source>
        <dbReference type="ARBA" id="ARBA00007317"/>
    </source>
</evidence>
<dbReference type="PANTHER" id="PTHR23151">
    <property type="entry name" value="DIHYDROLIPOAMIDE ACETYL/SUCCINYL-TRANSFERASE-RELATED"/>
    <property type="match status" value="1"/>
</dbReference>
<keyword evidence="4 8" id="KW-0450">Lipoyl</keyword>
<dbReference type="Pfam" id="PF02817">
    <property type="entry name" value="E3_binding"/>
    <property type="match status" value="1"/>
</dbReference>
<evidence type="ECO:0000256" key="6">
    <source>
        <dbReference type="ARBA" id="ARBA00025211"/>
    </source>
</evidence>
<evidence type="ECO:0000313" key="12">
    <source>
        <dbReference type="Proteomes" id="UP000611500"/>
    </source>
</evidence>
<dbReference type="GO" id="GO:0045254">
    <property type="term" value="C:pyruvate dehydrogenase complex"/>
    <property type="evidence" value="ECO:0007669"/>
    <property type="project" value="UniProtKB-UniRule"/>
</dbReference>
<dbReference type="InterPro" id="IPR045257">
    <property type="entry name" value="E2/Pdx1"/>
</dbReference>
<dbReference type="InterPro" id="IPR003016">
    <property type="entry name" value="2-oxoA_DH_lipoyl-BS"/>
</dbReference>
<dbReference type="GO" id="GO:0006086">
    <property type="term" value="P:pyruvate decarboxylation to acetyl-CoA"/>
    <property type="evidence" value="ECO:0007669"/>
    <property type="project" value="InterPro"/>
</dbReference>
<dbReference type="CDD" id="cd06849">
    <property type="entry name" value="lipoyl_domain"/>
    <property type="match status" value="1"/>
</dbReference>
<dbReference type="Gene3D" id="2.40.50.100">
    <property type="match status" value="1"/>
</dbReference>
<proteinExistence type="inferred from homology"/>
<dbReference type="InterPro" id="IPR001078">
    <property type="entry name" value="2-oxoacid_DH_actylTfrase"/>
</dbReference>
<accession>A0A8J3H7D5</accession>
<gene>
    <name evidence="11" type="primary">pdhB</name>
    <name evidence="11" type="ORF">GCM10010961_15740</name>
</gene>
<dbReference type="GO" id="GO:0004742">
    <property type="term" value="F:dihydrolipoyllysine-residue acetyltransferase activity"/>
    <property type="evidence" value="ECO:0007669"/>
    <property type="project" value="UniProtKB-UniRule"/>
</dbReference>
<evidence type="ECO:0000256" key="8">
    <source>
        <dbReference type="RuleBase" id="RU361137"/>
    </source>
</evidence>
<dbReference type="SUPFAM" id="SSF52777">
    <property type="entry name" value="CoA-dependent acyltransferases"/>
    <property type="match status" value="1"/>
</dbReference>
<reference evidence="11" key="2">
    <citation type="submission" date="2020-09" db="EMBL/GenBank/DDBJ databases">
        <authorList>
            <person name="Sun Q."/>
            <person name="Zhou Y."/>
        </authorList>
    </citation>
    <scope>NUCLEOTIDE SEQUENCE</scope>
    <source>
        <strain evidence="11">CGMCC 1.7081</strain>
    </source>
</reference>
<dbReference type="SUPFAM" id="SSF47005">
    <property type="entry name" value="Peripheral subunit-binding domain of 2-oxo acid dehydrogenase complex"/>
    <property type="match status" value="1"/>
</dbReference>
<evidence type="ECO:0000259" key="10">
    <source>
        <dbReference type="PROSITE" id="PS51826"/>
    </source>
</evidence>
<dbReference type="Proteomes" id="UP000611500">
    <property type="component" value="Unassembled WGS sequence"/>
</dbReference>
<dbReference type="Pfam" id="PF00198">
    <property type="entry name" value="2-oxoacid_dh"/>
    <property type="match status" value="1"/>
</dbReference>
<evidence type="ECO:0000313" key="11">
    <source>
        <dbReference type="EMBL" id="GHG87372.1"/>
    </source>
</evidence>
<keyword evidence="12" id="KW-1185">Reference proteome</keyword>
<dbReference type="FunFam" id="2.40.50.100:FF:000010">
    <property type="entry name" value="Acetyltransferase component of pyruvate dehydrogenase complex"/>
    <property type="match status" value="1"/>
</dbReference>